<keyword evidence="1" id="KW-0732">Signal</keyword>
<name>A0A841IW66_9SPHN</name>
<evidence type="ECO:0000313" key="3">
    <source>
        <dbReference type="Proteomes" id="UP000552700"/>
    </source>
</evidence>
<accession>A0A841IW66</accession>
<evidence type="ECO:0008006" key="4">
    <source>
        <dbReference type="Google" id="ProtNLM"/>
    </source>
</evidence>
<keyword evidence="3" id="KW-1185">Reference proteome</keyword>
<reference evidence="2 3" key="1">
    <citation type="submission" date="2020-08" db="EMBL/GenBank/DDBJ databases">
        <title>Genomic Encyclopedia of Type Strains, Phase IV (KMG-IV): sequencing the most valuable type-strain genomes for metagenomic binning, comparative biology and taxonomic classification.</title>
        <authorList>
            <person name="Goeker M."/>
        </authorList>
    </citation>
    <scope>NUCLEOTIDE SEQUENCE [LARGE SCALE GENOMIC DNA]</scope>
    <source>
        <strain evidence="2 3">DSM 102255</strain>
    </source>
</reference>
<feature type="chain" id="PRO_5032653351" description="Murein transglycosylase" evidence="1">
    <location>
        <begin position="36"/>
        <end position="188"/>
    </location>
</feature>
<comment type="caution">
    <text evidence="2">The sequence shown here is derived from an EMBL/GenBank/DDBJ whole genome shotgun (WGS) entry which is preliminary data.</text>
</comment>
<gene>
    <name evidence="2" type="ORF">FHS92_000594</name>
</gene>
<evidence type="ECO:0000256" key="1">
    <source>
        <dbReference type="SAM" id="SignalP"/>
    </source>
</evidence>
<dbReference type="CDD" id="cd13400">
    <property type="entry name" value="LT_IagB-like"/>
    <property type="match status" value="1"/>
</dbReference>
<feature type="signal peptide" evidence="1">
    <location>
        <begin position="1"/>
        <end position="35"/>
    </location>
</feature>
<sequence length="188" mass="21025">MTRFNSFACSYSSVAHLALPVCAGLALLTTVPAQARSTREGEGRIAQCIRQAAGGKPWLEKTLWGLRDQEGGWIGAEVRNTNGSHDLGPLQINSWWVPKIATLVGRSQSEVRNWLMHDACFNAGAARWIFLSALRTTGDFWTAVGVYHSPTAWRQRRYALSVAGHMVRRFGRDIFSSPMMSTQRMLEW</sequence>
<proteinExistence type="predicted"/>
<dbReference type="EMBL" id="JACIJP010000001">
    <property type="protein sequence ID" value="MBB6122887.1"/>
    <property type="molecule type" value="Genomic_DNA"/>
</dbReference>
<dbReference type="SUPFAM" id="SSF53955">
    <property type="entry name" value="Lysozyme-like"/>
    <property type="match status" value="1"/>
</dbReference>
<protein>
    <recommendedName>
        <fullName evidence="4">Murein transglycosylase</fullName>
    </recommendedName>
</protein>
<dbReference type="RefSeq" id="WP_246351746.1">
    <property type="nucleotide sequence ID" value="NZ_JACIJP010000001.1"/>
</dbReference>
<evidence type="ECO:0000313" key="2">
    <source>
        <dbReference type="EMBL" id="MBB6122887.1"/>
    </source>
</evidence>
<dbReference type="Proteomes" id="UP000552700">
    <property type="component" value="Unassembled WGS sequence"/>
</dbReference>
<dbReference type="InterPro" id="IPR023346">
    <property type="entry name" value="Lysozyme-like_dom_sf"/>
</dbReference>
<organism evidence="2 3">
    <name type="scientific">Sphingobium subterraneum</name>
    <dbReference type="NCBI Taxonomy" id="627688"/>
    <lineage>
        <taxon>Bacteria</taxon>
        <taxon>Pseudomonadati</taxon>
        <taxon>Pseudomonadota</taxon>
        <taxon>Alphaproteobacteria</taxon>
        <taxon>Sphingomonadales</taxon>
        <taxon>Sphingomonadaceae</taxon>
        <taxon>Sphingobium</taxon>
    </lineage>
</organism>
<dbReference type="AlphaFoldDB" id="A0A841IW66"/>